<dbReference type="AlphaFoldDB" id="A0AAW4WDC5"/>
<evidence type="ECO:0008006" key="3">
    <source>
        <dbReference type="Google" id="ProtNLM"/>
    </source>
</evidence>
<proteinExistence type="predicted"/>
<accession>A0AAW4WDC5</accession>
<dbReference type="Proteomes" id="UP001198893">
    <property type="component" value="Unassembled WGS sequence"/>
</dbReference>
<organism evidence="1 2">
    <name type="scientific">Roseburia amylophila</name>
    <dbReference type="NCBI Taxonomy" id="2981794"/>
    <lineage>
        <taxon>Bacteria</taxon>
        <taxon>Bacillati</taxon>
        <taxon>Bacillota</taxon>
        <taxon>Clostridia</taxon>
        <taxon>Lachnospirales</taxon>
        <taxon>Lachnospiraceae</taxon>
        <taxon>Roseburia</taxon>
    </lineage>
</organism>
<sequence>MGCNKSPFTEEQKKFIKKHYKGVSVEHLIDLLEVEYGIRLKKHQITHFKFENGLKAYDPLFGGEVIQYILKIYKGKSMETITAMVNEKFCTKYTVKQIKTFLQKRHLRTGYRQRTYQHGDEVMRDGYVYININGNFVKKDRYILKTAGVEVLPGSKIKHLDGDQLNCDLKNLAIISGSENLYLNTNNMNTSDREFNQCAITLAKLNSQVKEMGKDKNV</sequence>
<evidence type="ECO:0000313" key="1">
    <source>
        <dbReference type="EMBL" id="MCC2242564.1"/>
    </source>
</evidence>
<dbReference type="RefSeq" id="WP_227710310.1">
    <property type="nucleotide sequence ID" value="NZ_JAJEQW010000010.1"/>
</dbReference>
<protein>
    <recommendedName>
        <fullName evidence="3">HNH nuclease domain-containing protein</fullName>
    </recommendedName>
</protein>
<evidence type="ECO:0000313" key="2">
    <source>
        <dbReference type="Proteomes" id="UP001198893"/>
    </source>
</evidence>
<reference evidence="1" key="1">
    <citation type="submission" date="2021-10" db="EMBL/GenBank/DDBJ databases">
        <title>Anaerobic single-cell dispensing facilitates the cultivation of human gut bacteria.</title>
        <authorList>
            <person name="Afrizal A."/>
        </authorList>
    </citation>
    <scope>NUCLEOTIDE SEQUENCE</scope>
    <source>
        <strain evidence="1">CLA-AA-H204</strain>
    </source>
</reference>
<dbReference type="Gene3D" id="3.90.75.20">
    <property type="match status" value="1"/>
</dbReference>
<comment type="caution">
    <text evidence="1">The sequence shown here is derived from an EMBL/GenBank/DDBJ whole genome shotgun (WGS) entry which is preliminary data.</text>
</comment>
<name>A0AAW4WDC5_9FIRM</name>
<dbReference type="SUPFAM" id="SSF54060">
    <property type="entry name" value="His-Me finger endonucleases"/>
    <property type="match status" value="1"/>
</dbReference>
<gene>
    <name evidence="1" type="ORF">LKD47_09675</name>
</gene>
<dbReference type="EMBL" id="JAJEQW010000010">
    <property type="protein sequence ID" value="MCC2242564.1"/>
    <property type="molecule type" value="Genomic_DNA"/>
</dbReference>
<dbReference type="InterPro" id="IPR044925">
    <property type="entry name" value="His-Me_finger_sf"/>
</dbReference>